<evidence type="ECO:0000313" key="1">
    <source>
        <dbReference type="EMBL" id="RNA10413.1"/>
    </source>
</evidence>
<sequence length="156" mass="18398">MTKNGISDSIRTCLEMIKCRLKYLDYAQRLKELGLSDLKTRRLRGDLIQMYKLANNLEKVNFVNGLYIGYESSYNLRRHIKSMHREQDCERLEQSAGGWQCEILVQKLHFYYLYCNFCTKISHCPVDVVEARSLNCFKSKLDKWLIENREVSATAQ</sequence>
<protein>
    <recommendedName>
        <fullName evidence="3">RNA-directed DNA polymerase from mobile element jockey-like</fullName>
    </recommendedName>
</protein>
<dbReference type="OrthoDB" id="6262682at2759"/>
<gene>
    <name evidence="1" type="ORF">BpHYR1_028254</name>
</gene>
<dbReference type="Proteomes" id="UP000276133">
    <property type="component" value="Unassembled WGS sequence"/>
</dbReference>
<organism evidence="1 2">
    <name type="scientific">Brachionus plicatilis</name>
    <name type="common">Marine rotifer</name>
    <name type="synonym">Brachionus muelleri</name>
    <dbReference type="NCBI Taxonomy" id="10195"/>
    <lineage>
        <taxon>Eukaryota</taxon>
        <taxon>Metazoa</taxon>
        <taxon>Spiralia</taxon>
        <taxon>Gnathifera</taxon>
        <taxon>Rotifera</taxon>
        <taxon>Eurotatoria</taxon>
        <taxon>Monogononta</taxon>
        <taxon>Pseudotrocha</taxon>
        <taxon>Ploima</taxon>
        <taxon>Brachionidae</taxon>
        <taxon>Brachionus</taxon>
    </lineage>
</organism>
<evidence type="ECO:0008006" key="3">
    <source>
        <dbReference type="Google" id="ProtNLM"/>
    </source>
</evidence>
<comment type="caution">
    <text evidence="1">The sequence shown here is derived from an EMBL/GenBank/DDBJ whole genome shotgun (WGS) entry which is preliminary data.</text>
</comment>
<dbReference type="EMBL" id="REGN01006215">
    <property type="protein sequence ID" value="RNA10413.1"/>
    <property type="molecule type" value="Genomic_DNA"/>
</dbReference>
<reference evidence="1 2" key="1">
    <citation type="journal article" date="2018" name="Sci. Rep.">
        <title>Genomic signatures of local adaptation to the degree of environmental predictability in rotifers.</title>
        <authorList>
            <person name="Franch-Gras L."/>
            <person name="Hahn C."/>
            <person name="Garcia-Roger E.M."/>
            <person name="Carmona M.J."/>
            <person name="Serra M."/>
            <person name="Gomez A."/>
        </authorList>
    </citation>
    <scope>NUCLEOTIDE SEQUENCE [LARGE SCALE GENOMIC DNA]</scope>
    <source>
        <strain evidence="1">HYR1</strain>
    </source>
</reference>
<accession>A0A3M7QGN9</accession>
<proteinExistence type="predicted"/>
<dbReference type="AlphaFoldDB" id="A0A3M7QGN9"/>
<name>A0A3M7QGN9_BRAPC</name>
<evidence type="ECO:0000313" key="2">
    <source>
        <dbReference type="Proteomes" id="UP000276133"/>
    </source>
</evidence>
<keyword evidence="2" id="KW-1185">Reference proteome</keyword>